<keyword evidence="2" id="KW-0843">Virulence</keyword>
<dbReference type="SMART" id="SM00257">
    <property type="entry name" value="LysM"/>
    <property type="match status" value="3"/>
</dbReference>
<dbReference type="InterPro" id="IPR052210">
    <property type="entry name" value="LysM1-like"/>
</dbReference>
<dbReference type="InterPro" id="IPR036779">
    <property type="entry name" value="LysM_dom_sf"/>
</dbReference>
<sequence length="1088" mass="117667">MRSTTLLVLLCASKAVFAQANLYWEDFTEKGASSACNSALLAAIPSCPDELASEPNSQEFDETVLTSLCSTACGNSLNAYINNVQTACGSWVYIDGATTLAYSAVSLAKYYAYGRTLNCIKDAQGGWCAKSTSEVTPAPTGVAALCKECLLKNQQAVLNSEFGYEDSLNADFSAIKSSCSVTGYPIIKPTPVILNSTTTFPEVTPTCLGTTIPIPAGANCTDISSQNRISTLNLLQANNIGEGCGDFPTSGSLCLPDIGRCNVYRVKANDTCNSVAYGLNQGVTAVMLQSWNPGIDAWCRNFDGGYFIGQDICVSNPYGPFTIPSITDPGTSQISTASTVVPIPTSLAPDVNTRCGRYYQVSLGDNCNLVVQRNGISMEDFIFLNPMINSNCTNLWAGYNYCILPVGTITTYSGHPLSIETNTAPPTTFNWDSLATTTEGPVATGSPMPLANGTRLDCAYYFGSDEYSKSCADAAAQYGVKQEDIEQWNQALTPGETCSFAIGFQYCVSIGDLALPEKEEGGPIPAPGPVQEGVVSPCFQWAKNVKDTCVNFVNKKGISLAHFKEWNPAVGSDCQNLWTDTWYCVWGPDYDGGDTWPRTGELVTTLVPSPTSTTSRSTTTTPNIPGPTREGTAANCNKWALSNTSCANILSQNGITIAQFYAWNPTVGSDCSGMWADYAYCVGVSGTSTTTTSRTTTTTSRVTTTSSGAIPGPTREGTISTCNKWRLSDTSCANILSQAGITIAQFYAWNPTVNSDCTGMWPDYAYCIGVSGATTTTSRVTTTSSAVIPGPTRDGTATNCTRWRLATGITCAGILAEASITIAQFYQWNPSDMPILLQEFRSDSPEIQGIGFYSVPSVSKYKLFLASIVIEHGTRAQTAIQGPIFNNQRLANLTPRLPAQLLYSRACRESATPGAAPPLRPQAHTLVFRIGRIRWWDFCHENGSVRHYSFRTSSASDFEEHNANTIQRIIHLGDVAGLYNPKTKVYVEFTGKDGDETNVSPFKDLSEEDVIWETVYASDDGPLLSYPFRVLFSAQEDTPSMPSLLHDDIKNGYYLPTWRESFLHSWKCFWGMTPKVPQETPSRKKKDD</sequence>
<feature type="domain" description="LysM" evidence="5">
    <location>
        <begin position="262"/>
        <end position="314"/>
    </location>
</feature>
<dbReference type="GO" id="GO:0008061">
    <property type="term" value="F:chitin binding"/>
    <property type="evidence" value="ECO:0007669"/>
    <property type="project" value="UniProtKB-KW"/>
</dbReference>
<keyword evidence="1" id="KW-0147">Chitin-binding</keyword>
<feature type="compositionally biased region" description="Low complexity" evidence="3">
    <location>
        <begin position="607"/>
        <end position="621"/>
    </location>
</feature>
<feature type="signal peptide" evidence="4">
    <location>
        <begin position="1"/>
        <end position="18"/>
    </location>
</feature>
<dbReference type="Proteomes" id="UP000479691">
    <property type="component" value="Unassembled WGS sequence"/>
</dbReference>
<comment type="caution">
    <text evidence="6">The sequence shown here is derived from an EMBL/GenBank/DDBJ whole genome shotgun (WGS) entry which is preliminary data.</text>
</comment>
<dbReference type="PANTHER" id="PTHR34997:SF1">
    <property type="entry name" value="PEPTIDOGLYCAN-BINDING LYSIN DOMAIN"/>
    <property type="match status" value="1"/>
</dbReference>
<evidence type="ECO:0000259" key="5">
    <source>
        <dbReference type="PROSITE" id="PS51782"/>
    </source>
</evidence>
<protein>
    <recommendedName>
        <fullName evidence="5">LysM domain-containing protein</fullName>
    </recommendedName>
</protein>
<evidence type="ECO:0000313" key="6">
    <source>
        <dbReference type="EMBL" id="KAF3190656.1"/>
    </source>
</evidence>
<dbReference type="CDD" id="cd00118">
    <property type="entry name" value="LysM"/>
    <property type="match status" value="2"/>
</dbReference>
<evidence type="ECO:0000256" key="3">
    <source>
        <dbReference type="SAM" id="MobiDB-lite"/>
    </source>
</evidence>
<name>A0A7C8Q3B8_ORBOL</name>
<feature type="domain" description="LysM" evidence="5">
    <location>
        <begin position="357"/>
        <end position="403"/>
    </location>
</feature>
<evidence type="ECO:0000256" key="4">
    <source>
        <dbReference type="SAM" id="SignalP"/>
    </source>
</evidence>
<feature type="region of interest" description="Disordered" evidence="3">
    <location>
        <begin position="692"/>
        <end position="713"/>
    </location>
</feature>
<feature type="domain" description="LysM" evidence="5">
    <location>
        <begin position="721"/>
        <end position="768"/>
    </location>
</feature>
<evidence type="ECO:0000313" key="7">
    <source>
        <dbReference type="Proteomes" id="UP000479691"/>
    </source>
</evidence>
<dbReference type="AlphaFoldDB" id="A0A7C8Q3B8"/>
<proteinExistence type="predicted"/>
<dbReference type="Gene3D" id="3.10.350.10">
    <property type="entry name" value="LysM domain"/>
    <property type="match status" value="5"/>
</dbReference>
<feature type="compositionally biased region" description="Low complexity" evidence="3">
    <location>
        <begin position="692"/>
        <end position="708"/>
    </location>
</feature>
<reference evidence="6 7" key="1">
    <citation type="submission" date="2019-06" db="EMBL/GenBank/DDBJ databases">
        <authorList>
            <person name="Palmer J.M."/>
        </authorList>
    </citation>
    <scope>NUCLEOTIDE SEQUENCE [LARGE SCALE GENOMIC DNA]</scope>
    <source>
        <strain evidence="6 7">TWF788</strain>
    </source>
</reference>
<gene>
    <name evidence="6" type="ORF">TWF788_008177</name>
</gene>
<dbReference type="InterPro" id="IPR018392">
    <property type="entry name" value="LysM"/>
</dbReference>
<dbReference type="EMBL" id="JAABOE010000005">
    <property type="protein sequence ID" value="KAF3190656.1"/>
    <property type="molecule type" value="Genomic_DNA"/>
</dbReference>
<evidence type="ECO:0000256" key="1">
    <source>
        <dbReference type="ARBA" id="ARBA00022669"/>
    </source>
</evidence>
<accession>A0A7C8Q3B8</accession>
<dbReference type="PANTHER" id="PTHR34997">
    <property type="entry name" value="AM15"/>
    <property type="match status" value="1"/>
</dbReference>
<organism evidence="6 7">
    <name type="scientific">Orbilia oligospora</name>
    <name type="common">Nematode-trapping fungus</name>
    <name type="synonym">Arthrobotrys oligospora</name>
    <dbReference type="NCBI Taxonomy" id="2813651"/>
    <lineage>
        <taxon>Eukaryota</taxon>
        <taxon>Fungi</taxon>
        <taxon>Dikarya</taxon>
        <taxon>Ascomycota</taxon>
        <taxon>Pezizomycotina</taxon>
        <taxon>Orbiliomycetes</taxon>
        <taxon>Orbiliales</taxon>
        <taxon>Orbiliaceae</taxon>
        <taxon>Orbilia</taxon>
    </lineage>
</organism>
<dbReference type="SUPFAM" id="SSF54106">
    <property type="entry name" value="LysM domain"/>
    <property type="match status" value="1"/>
</dbReference>
<dbReference type="PROSITE" id="PS51782">
    <property type="entry name" value="LYSM"/>
    <property type="match status" value="3"/>
</dbReference>
<keyword evidence="4" id="KW-0732">Signal</keyword>
<evidence type="ECO:0000256" key="2">
    <source>
        <dbReference type="ARBA" id="ARBA00023026"/>
    </source>
</evidence>
<feature type="region of interest" description="Disordered" evidence="3">
    <location>
        <begin position="607"/>
        <end position="631"/>
    </location>
</feature>
<feature type="chain" id="PRO_5028798550" description="LysM domain-containing protein" evidence="4">
    <location>
        <begin position="19"/>
        <end position="1088"/>
    </location>
</feature>